<dbReference type="InterPro" id="IPR002347">
    <property type="entry name" value="SDR_fam"/>
</dbReference>
<evidence type="ECO:0000313" key="3">
    <source>
        <dbReference type="EMBL" id="KAK3366743.1"/>
    </source>
</evidence>
<reference evidence="3" key="1">
    <citation type="journal article" date="2023" name="Mol. Phylogenet. Evol.">
        <title>Genome-scale phylogeny and comparative genomics of the fungal order Sordariales.</title>
        <authorList>
            <person name="Hensen N."/>
            <person name="Bonometti L."/>
            <person name="Westerberg I."/>
            <person name="Brannstrom I.O."/>
            <person name="Guillou S."/>
            <person name="Cros-Aarteil S."/>
            <person name="Calhoun S."/>
            <person name="Haridas S."/>
            <person name="Kuo A."/>
            <person name="Mondo S."/>
            <person name="Pangilinan J."/>
            <person name="Riley R."/>
            <person name="LaButti K."/>
            <person name="Andreopoulos B."/>
            <person name="Lipzen A."/>
            <person name="Chen C."/>
            <person name="Yan M."/>
            <person name="Daum C."/>
            <person name="Ng V."/>
            <person name="Clum A."/>
            <person name="Steindorff A."/>
            <person name="Ohm R.A."/>
            <person name="Martin F."/>
            <person name="Silar P."/>
            <person name="Natvig D.O."/>
            <person name="Lalanne C."/>
            <person name="Gautier V."/>
            <person name="Ament-Velasquez S.L."/>
            <person name="Kruys A."/>
            <person name="Hutchinson M.I."/>
            <person name="Powell A.J."/>
            <person name="Barry K."/>
            <person name="Miller A.N."/>
            <person name="Grigoriev I.V."/>
            <person name="Debuchy R."/>
            <person name="Gladieux P."/>
            <person name="Hiltunen Thoren M."/>
            <person name="Johannesson H."/>
        </authorList>
    </citation>
    <scope>NUCLEOTIDE SEQUENCE</scope>
    <source>
        <strain evidence="3">CBS 958.72</strain>
    </source>
</reference>
<dbReference type="PANTHER" id="PTHR43669:SF4">
    <property type="entry name" value="SHORT-CHAIN DEHYDROGENASE"/>
    <property type="match status" value="1"/>
</dbReference>
<organism evidence="3 4">
    <name type="scientific">Lasiosphaeria ovina</name>
    <dbReference type="NCBI Taxonomy" id="92902"/>
    <lineage>
        <taxon>Eukaryota</taxon>
        <taxon>Fungi</taxon>
        <taxon>Dikarya</taxon>
        <taxon>Ascomycota</taxon>
        <taxon>Pezizomycotina</taxon>
        <taxon>Sordariomycetes</taxon>
        <taxon>Sordariomycetidae</taxon>
        <taxon>Sordariales</taxon>
        <taxon>Lasiosphaeriaceae</taxon>
        <taxon>Lasiosphaeria</taxon>
    </lineage>
</organism>
<dbReference type="GO" id="GO:0016491">
    <property type="term" value="F:oxidoreductase activity"/>
    <property type="evidence" value="ECO:0007669"/>
    <property type="project" value="UniProtKB-KW"/>
</dbReference>
<evidence type="ECO:0000313" key="4">
    <source>
        <dbReference type="Proteomes" id="UP001287356"/>
    </source>
</evidence>
<keyword evidence="2" id="KW-0560">Oxidoreductase</keyword>
<proteinExistence type="inferred from homology"/>
<comment type="caution">
    <text evidence="3">The sequence shown here is derived from an EMBL/GenBank/DDBJ whole genome shotgun (WGS) entry which is preliminary data.</text>
</comment>
<dbReference type="SUPFAM" id="SSF51735">
    <property type="entry name" value="NAD(P)-binding Rossmann-fold domains"/>
    <property type="match status" value="1"/>
</dbReference>
<dbReference type="Proteomes" id="UP001287356">
    <property type="component" value="Unassembled WGS sequence"/>
</dbReference>
<evidence type="ECO:0000256" key="2">
    <source>
        <dbReference type="ARBA" id="ARBA00023002"/>
    </source>
</evidence>
<dbReference type="InterPro" id="IPR036291">
    <property type="entry name" value="NAD(P)-bd_dom_sf"/>
</dbReference>
<comment type="similarity">
    <text evidence="1">Belongs to the short-chain dehydrogenases/reductases (SDR) family.</text>
</comment>
<protein>
    <submittedName>
        <fullName evidence="3">Uncharacterized protein</fullName>
    </submittedName>
</protein>
<dbReference type="EMBL" id="JAULSN010000007">
    <property type="protein sequence ID" value="KAK3366743.1"/>
    <property type="molecule type" value="Genomic_DNA"/>
</dbReference>
<reference evidence="3" key="2">
    <citation type="submission" date="2023-06" db="EMBL/GenBank/DDBJ databases">
        <authorList>
            <consortium name="Lawrence Berkeley National Laboratory"/>
            <person name="Haridas S."/>
            <person name="Hensen N."/>
            <person name="Bonometti L."/>
            <person name="Westerberg I."/>
            <person name="Brannstrom I.O."/>
            <person name="Guillou S."/>
            <person name="Cros-Aarteil S."/>
            <person name="Calhoun S."/>
            <person name="Kuo A."/>
            <person name="Mondo S."/>
            <person name="Pangilinan J."/>
            <person name="Riley R."/>
            <person name="Labutti K."/>
            <person name="Andreopoulos B."/>
            <person name="Lipzen A."/>
            <person name="Chen C."/>
            <person name="Yanf M."/>
            <person name="Daum C."/>
            <person name="Ng V."/>
            <person name="Clum A."/>
            <person name="Steindorff A."/>
            <person name="Ohm R."/>
            <person name="Martin F."/>
            <person name="Silar P."/>
            <person name="Natvig D."/>
            <person name="Lalanne C."/>
            <person name="Gautier V."/>
            <person name="Ament-Velasquez S.L."/>
            <person name="Kruys A."/>
            <person name="Hutchinson M.I."/>
            <person name="Powell A.J."/>
            <person name="Barry K."/>
            <person name="Miller A.N."/>
            <person name="Grigoriev I.V."/>
            <person name="Debuchy R."/>
            <person name="Gladieux P."/>
            <person name="Thoren M.H."/>
            <person name="Johannesson H."/>
        </authorList>
    </citation>
    <scope>NUCLEOTIDE SEQUENCE</scope>
    <source>
        <strain evidence="3">CBS 958.72</strain>
    </source>
</reference>
<sequence>MSTKPVALILGAGPRVGSAVANKLTGSGYAVAVASRKGTDSRNKEGFFAVKIDLSLPASVKTAFDAVKAEFGAPPSLVVYNAATFTPPPVEGSILSIPAERVASDLNVNTVSPFAAAQQAVEGWATLPKDAAKVFIYTGNVQNTKIVPLPLTVTLGVGKSASSYWLGMADNTYSAQNYRFFYADERNVDGSIKGMALDGDAHAEFYAQLATGAKSVPWHATFVKGQGYTKFPMPASK</sequence>
<dbReference type="PANTHER" id="PTHR43669">
    <property type="entry name" value="5-KETO-D-GLUCONATE 5-REDUCTASE"/>
    <property type="match status" value="1"/>
</dbReference>
<dbReference type="AlphaFoldDB" id="A0AAE0JYK8"/>
<evidence type="ECO:0000256" key="1">
    <source>
        <dbReference type="ARBA" id="ARBA00006484"/>
    </source>
</evidence>
<keyword evidence="4" id="KW-1185">Reference proteome</keyword>
<accession>A0AAE0JYK8</accession>
<dbReference type="Gene3D" id="3.40.50.720">
    <property type="entry name" value="NAD(P)-binding Rossmann-like Domain"/>
    <property type="match status" value="1"/>
</dbReference>
<dbReference type="Pfam" id="PF13561">
    <property type="entry name" value="adh_short_C2"/>
    <property type="match status" value="1"/>
</dbReference>
<gene>
    <name evidence="3" type="ORF">B0T24DRAFT_651241</name>
</gene>
<name>A0AAE0JYK8_9PEZI</name>